<evidence type="ECO:0000256" key="4">
    <source>
        <dbReference type="SAM" id="Phobius"/>
    </source>
</evidence>
<evidence type="ECO:0000313" key="7">
    <source>
        <dbReference type="Proteomes" id="UP000694410"/>
    </source>
</evidence>
<evidence type="ECO:0000256" key="2">
    <source>
        <dbReference type="ARBA" id="ARBA00023157"/>
    </source>
</evidence>
<dbReference type="CDD" id="cd00063">
    <property type="entry name" value="FN3"/>
    <property type="match status" value="1"/>
</dbReference>
<evidence type="ECO:0000313" key="6">
    <source>
        <dbReference type="Ensembl" id="ENSCCEP00000001434.1"/>
    </source>
</evidence>
<reference evidence="6" key="2">
    <citation type="submission" date="2025-09" db="UniProtKB">
        <authorList>
            <consortium name="Ensembl"/>
        </authorList>
    </citation>
    <scope>IDENTIFICATION</scope>
</reference>
<dbReference type="PANTHER" id="PTHR24051:SF6">
    <property type="entry name" value="FIBRONECTIN TYPE-III DOMAIN-CONTAINING PROTEIN-RELATED"/>
    <property type="match status" value="1"/>
</dbReference>
<dbReference type="PANTHER" id="PTHR24051">
    <property type="entry name" value="SUSHI DOMAIN-CONTAINING PROTEIN 1"/>
    <property type="match status" value="1"/>
</dbReference>
<dbReference type="InterPro" id="IPR051622">
    <property type="entry name" value="R-tyr_protein_phosphatases"/>
</dbReference>
<feature type="domain" description="Fibronectin type-III" evidence="5">
    <location>
        <begin position="75"/>
        <end position="173"/>
    </location>
</feature>
<gene>
    <name evidence="6" type="primary">LOC111941114</name>
</gene>
<accession>A0A8C0Z854</accession>
<keyword evidence="7" id="KW-1185">Reference proteome</keyword>
<keyword evidence="4" id="KW-0812">Transmembrane</keyword>
<feature type="region of interest" description="Disordered" evidence="3">
    <location>
        <begin position="243"/>
        <end position="266"/>
    </location>
</feature>
<dbReference type="InterPro" id="IPR003961">
    <property type="entry name" value="FN3_dom"/>
</dbReference>
<dbReference type="InterPro" id="IPR036116">
    <property type="entry name" value="FN3_sf"/>
</dbReference>
<organism evidence="6 7">
    <name type="scientific">Cyanistes caeruleus</name>
    <name type="common">Eurasian blue tit</name>
    <name type="synonym">Parus caeruleus</name>
    <dbReference type="NCBI Taxonomy" id="156563"/>
    <lineage>
        <taxon>Eukaryota</taxon>
        <taxon>Metazoa</taxon>
        <taxon>Chordata</taxon>
        <taxon>Craniata</taxon>
        <taxon>Vertebrata</taxon>
        <taxon>Euteleostomi</taxon>
        <taxon>Archelosauria</taxon>
        <taxon>Archosauria</taxon>
        <taxon>Dinosauria</taxon>
        <taxon>Saurischia</taxon>
        <taxon>Theropoda</taxon>
        <taxon>Coelurosauria</taxon>
        <taxon>Aves</taxon>
        <taxon>Neognathae</taxon>
        <taxon>Neoaves</taxon>
        <taxon>Telluraves</taxon>
        <taxon>Australaves</taxon>
        <taxon>Passeriformes</taxon>
        <taxon>Paridae</taxon>
        <taxon>Cyanistes</taxon>
    </lineage>
</organism>
<dbReference type="Gene3D" id="2.60.40.10">
    <property type="entry name" value="Immunoglobulins"/>
    <property type="match status" value="1"/>
</dbReference>
<protein>
    <submittedName>
        <fullName evidence="6">Uncharacterized LOC111941114</fullName>
    </submittedName>
</protein>
<dbReference type="InterPro" id="IPR013783">
    <property type="entry name" value="Ig-like_fold"/>
</dbReference>
<keyword evidence="4" id="KW-0472">Membrane</keyword>
<keyword evidence="1" id="KW-0677">Repeat</keyword>
<reference evidence="6" key="1">
    <citation type="submission" date="2025-08" db="UniProtKB">
        <authorList>
            <consortium name="Ensembl"/>
        </authorList>
    </citation>
    <scope>IDENTIFICATION</scope>
</reference>
<keyword evidence="2" id="KW-1015">Disulfide bond</keyword>
<dbReference type="Ensembl" id="ENSCCET00000002473.1">
    <property type="protein sequence ID" value="ENSCCEP00000001434.1"/>
    <property type="gene ID" value="ENSCCEG00000001689.1"/>
</dbReference>
<keyword evidence="4" id="KW-1133">Transmembrane helix</keyword>
<dbReference type="SUPFAM" id="SSF49265">
    <property type="entry name" value="Fibronectin type III"/>
    <property type="match status" value="1"/>
</dbReference>
<sequence length="266" mass="29430">MHPDMCQHIRARCRLEHHSSSNCEAKEVKREEILQGQEGTFTCSALQPFTVYSVTISLLPRTILYTWLLTTKETVPDKPENLLMDVSTGSLRWKALPSCKGEIIGYQLNITTMRAEDGSFLGFSQELVNQSVSEYVPPNQRAGRKYLVTVQGLTAAGAGAAAELEFKTYIQGPWPVSAVSVVVVVVLLIPLSAGILWFVLSRRKKALPSKAEEDHYTELQPYENVHEGNYCVMETFLEKDAGKCGQAGEPSPKPLPVLESSGESKQ</sequence>
<feature type="transmembrane region" description="Helical" evidence="4">
    <location>
        <begin position="174"/>
        <end position="200"/>
    </location>
</feature>
<dbReference type="AlphaFoldDB" id="A0A8C0Z854"/>
<evidence type="ECO:0000256" key="1">
    <source>
        <dbReference type="ARBA" id="ARBA00022737"/>
    </source>
</evidence>
<name>A0A8C0Z854_CYACU</name>
<dbReference type="Proteomes" id="UP000694410">
    <property type="component" value="Unplaced"/>
</dbReference>
<proteinExistence type="predicted"/>
<evidence type="ECO:0000259" key="5">
    <source>
        <dbReference type="PROSITE" id="PS50853"/>
    </source>
</evidence>
<dbReference type="PROSITE" id="PS50853">
    <property type="entry name" value="FN3"/>
    <property type="match status" value="1"/>
</dbReference>
<evidence type="ECO:0000256" key="3">
    <source>
        <dbReference type="SAM" id="MobiDB-lite"/>
    </source>
</evidence>